<accession>A0A921HTM6</accession>
<organism evidence="1 2">
    <name type="scientific">Companilactobacillus farciminis</name>
    <dbReference type="NCBI Taxonomy" id="1612"/>
    <lineage>
        <taxon>Bacteria</taxon>
        <taxon>Bacillati</taxon>
        <taxon>Bacillota</taxon>
        <taxon>Bacilli</taxon>
        <taxon>Lactobacillales</taxon>
        <taxon>Lactobacillaceae</taxon>
        <taxon>Companilactobacillus</taxon>
    </lineage>
</organism>
<comment type="caution">
    <text evidence="1">The sequence shown here is derived from an EMBL/GenBank/DDBJ whole genome shotgun (WGS) entry which is preliminary data.</text>
</comment>
<protein>
    <submittedName>
        <fullName evidence="1">Uncharacterized protein</fullName>
    </submittedName>
</protein>
<gene>
    <name evidence="1" type="ORF">K8V88_09610</name>
</gene>
<dbReference type="AlphaFoldDB" id="A0A921HTM6"/>
<sequence>MSQIPTHYQATIGQNMNQNYPLESLIIQGPSKDAVYTAINNYANAYHPQLTPDECQTVNHQIKNIQQKVNKVIDQLTDLWNNELKTKFNYLKTLDSQEHAEFSSAISLKYNQQIRQLVQRVPTTIELTEHPTANVGRRFSKKIRWRNTLEIINYLQSLSTSLDDNMTKQNIYQQLQLPFDNYLEQHPEHLQKYLKETNPEISVFYGQDELDTFYFNTYYDQSTEIEIVSPWD</sequence>
<reference evidence="1" key="1">
    <citation type="journal article" date="2021" name="PeerJ">
        <title>Extensive microbial diversity within the chicken gut microbiome revealed by metagenomics and culture.</title>
        <authorList>
            <person name="Gilroy R."/>
            <person name="Ravi A."/>
            <person name="Getino M."/>
            <person name="Pursley I."/>
            <person name="Horton D.L."/>
            <person name="Alikhan N.F."/>
            <person name="Baker D."/>
            <person name="Gharbi K."/>
            <person name="Hall N."/>
            <person name="Watson M."/>
            <person name="Adriaenssens E.M."/>
            <person name="Foster-Nyarko E."/>
            <person name="Jarju S."/>
            <person name="Secka A."/>
            <person name="Antonio M."/>
            <person name="Oren A."/>
            <person name="Chaudhuri R.R."/>
            <person name="La Ragione R."/>
            <person name="Hildebrand F."/>
            <person name="Pallen M.J."/>
        </authorList>
    </citation>
    <scope>NUCLEOTIDE SEQUENCE</scope>
    <source>
        <strain evidence="1">7886</strain>
    </source>
</reference>
<reference evidence="1" key="2">
    <citation type="submission" date="2021-09" db="EMBL/GenBank/DDBJ databases">
        <authorList>
            <person name="Gilroy R."/>
        </authorList>
    </citation>
    <scope>NUCLEOTIDE SEQUENCE</scope>
    <source>
        <strain evidence="1">7886</strain>
    </source>
</reference>
<evidence type="ECO:0000313" key="2">
    <source>
        <dbReference type="Proteomes" id="UP000747013"/>
    </source>
</evidence>
<dbReference type="EMBL" id="DYWC01000225">
    <property type="protein sequence ID" value="HJF87677.1"/>
    <property type="molecule type" value="Genomic_DNA"/>
</dbReference>
<evidence type="ECO:0000313" key="1">
    <source>
        <dbReference type="EMBL" id="HJF87677.1"/>
    </source>
</evidence>
<name>A0A921HTM6_9LACO</name>
<proteinExistence type="predicted"/>
<dbReference type="Proteomes" id="UP000747013">
    <property type="component" value="Unassembled WGS sequence"/>
</dbReference>